<dbReference type="OrthoDB" id="271386at2759"/>
<dbReference type="InterPro" id="IPR029000">
    <property type="entry name" value="Cyclophilin-like_dom_sf"/>
</dbReference>
<proteinExistence type="predicted"/>
<dbReference type="SUPFAM" id="SSF50891">
    <property type="entry name" value="Cyclophilin-like"/>
    <property type="match status" value="1"/>
</dbReference>
<evidence type="ECO:0000313" key="2">
    <source>
        <dbReference type="Proteomes" id="UP000324222"/>
    </source>
</evidence>
<accession>A0A5B7E2W3</accession>
<comment type="caution">
    <text evidence="1">The sequence shown here is derived from an EMBL/GenBank/DDBJ whole genome shotgun (WGS) entry which is preliminary data.</text>
</comment>
<dbReference type="Proteomes" id="UP000324222">
    <property type="component" value="Unassembled WGS sequence"/>
</dbReference>
<gene>
    <name evidence="1" type="primary">PPIL3</name>
    <name evidence="1" type="ORF">E2C01_020846</name>
</gene>
<reference evidence="1 2" key="1">
    <citation type="submission" date="2019-05" db="EMBL/GenBank/DDBJ databases">
        <title>Another draft genome of Portunus trituberculatus and its Hox gene families provides insights of decapod evolution.</title>
        <authorList>
            <person name="Jeong J.-H."/>
            <person name="Song I."/>
            <person name="Kim S."/>
            <person name="Choi T."/>
            <person name="Kim D."/>
            <person name="Ryu S."/>
            <person name="Kim W."/>
        </authorList>
    </citation>
    <scope>NUCLEOTIDE SEQUENCE [LARGE SCALE GENOMIC DNA]</scope>
    <source>
        <tissue evidence="1">Muscle</tissue>
    </source>
</reference>
<evidence type="ECO:0000313" key="1">
    <source>
        <dbReference type="EMBL" id="MPC27667.1"/>
    </source>
</evidence>
<dbReference type="EMBL" id="VSRR010001785">
    <property type="protein sequence ID" value="MPC27667.1"/>
    <property type="molecule type" value="Genomic_DNA"/>
</dbReference>
<keyword evidence="2" id="KW-1185">Reference proteome</keyword>
<keyword evidence="1" id="KW-0413">Isomerase</keyword>
<dbReference type="AlphaFoldDB" id="A0A5B7E2W3"/>
<organism evidence="1 2">
    <name type="scientific">Portunus trituberculatus</name>
    <name type="common">Swimming crab</name>
    <name type="synonym">Neptunus trituberculatus</name>
    <dbReference type="NCBI Taxonomy" id="210409"/>
    <lineage>
        <taxon>Eukaryota</taxon>
        <taxon>Metazoa</taxon>
        <taxon>Ecdysozoa</taxon>
        <taxon>Arthropoda</taxon>
        <taxon>Crustacea</taxon>
        <taxon>Multicrustacea</taxon>
        <taxon>Malacostraca</taxon>
        <taxon>Eumalacostraca</taxon>
        <taxon>Eucarida</taxon>
        <taxon>Decapoda</taxon>
        <taxon>Pleocyemata</taxon>
        <taxon>Brachyura</taxon>
        <taxon>Eubrachyura</taxon>
        <taxon>Portunoidea</taxon>
        <taxon>Portunidae</taxon>
        <taxon>Portuninae</taxon>
        <taxon>Portunus</taxon>
    </lineage>
</organism>
<protein>
    <submittedName>
        <fullName evidence="1">Peptidyl-prolyl cis-trans isomerase-like 3</fullName>
    </submittedName>
</protein>
<name>A0A5B7E2W3_PORTR</name>
<dbReference type="GO" id="GO:0016853">
    <property type="term" value="F:isomerase activity"/>
    <property type="evidence" value="ECO:0007669"/>
    <property type="project" value="UniProtKB-KW"/>
</dbReference>
<dbReference type="Gene3D" id="2.40.100.10">
    <property type="entry name" value="Cyclophilin-like"/>
    <property type="match status" value="1"/>
</dbReference>
<sequence>MKFEWDWIKKANLVIDGLDVVDELEKLPVNPKNYKPTSETRINSVTIHANPIAGLKAEGPREYSDGSAGWCWLRRVLGKGRAGHGSGVVVVVVEEGRWRLTTL</sequence>